<evidence type="ECO:0000259" key="4">
    <source>
        <dbReference type="Pfam" id="PF02751"/>
    </source>
</evidence>
<dbReference type="AlphaFoldDB" id="A0A8D2KPK8"/>
<dbReference type="InterPro" id="IPR015871">
    <property type="entry name" value="TFIIA_gsu_C"/>
</dbReference>
<dbReference type="FunFam" id="2.30.18.10:FF:000012">
    <property type="entry name" value="Septin and tuftelin-interacting protein 1 homolog 1"/>
    <property type="match status" value="1"/>
</dbReference>
<dbReference type="CDD" id="cd10014">
    <property type="entry name" value="TFIIA_gamma_C"/>
    <property type="match status" value="1"/>
</dbReference>
<dbReference type="Pfam" id="PF02751">
    <property type="entry name" value="TFIIA_gamma_C"/>
    <property type="match status" value="1"/>
</dbReference>
<dbReference type="Ensembl" id="ENSUPAT00010033238.1">
    <property type="protein sequence ID" value="ENSUPAP00010029216.1"/>
    <property type="gene ID" value="ENSUPAG00010023017.1"/>
</dbReference>
<keyword evidence="6" id="KW-1185">Reference proteome</keyword>
<dbReference type="GeneTree" id="ENSGT00940000165777"/>
<dbReference type="SUPFAM" id="SSF50784">
    <property type="entry name" value="Transcription factor IIA (TFIIA), beta-barrel domain"/>
    <property type="match status" value="1"/>
</dbReference>
<evidence type="ECO:0000313" key="6">
    <source>
        <dbReference type="Proteomes" id="UP000694417"/>
    </source>
</evidence>
<evidence type="ECO:0000256" key="2">
    <source>
        <dbReference type="ARBA" id="ARBA00023163"/>
    </source>
</evidence>
<organism evidence="5 6">
    <name type="scientific">Urocitellus parryii</name>
    <name type="common">Arctic ground squirrel</name>
    <name type="synonym">Spermophilus parryii</name>
    <dbReference type="NCBI Taxonomy" id="9999"/>
    <lineage>
        <taxon>Eukaryota</taxon>
        <taxon>Metazoa</taxon>
        <taxon>Chordata</taxon>
        <taxon>Craniata</taxon>
        <taxon>Vertebrata</taxon>
        <taxon>Euteleostomi</taxon>
        <taxon>Mammalia</taxon>
        <taxon>Eutheria</taxon>
        <taxon>Euarchontoglires</taxon>
        <taxon>Glires</taxon>
        <taxon>Rodentia</taxon>
        <taxon>Sciuromorpha</taxon>
        <taxon>Sciuridae</taxon>
        <taxon>Xerinae</taxon>
        <taxon>Marmotini</taxon>
        <taxon>Urocitellus</taxon>
    </lineage>
</organism>
<dbReference type="Gene3D" id="2.30.18.10">
    <property type="entry name" value="Transcription factor IIA (TFIIA), beta-barrel domain"/>
    <property type="match status" value="1"/>
</dbReference>
<dbReference type="GO" id="GO:0006367">
    <property type="term" value="P:transcription initiation at RNA polymerase II promoter"/>
    <property type="evidence" value="ECO:0007669"/>
    <property type="project" value="InterPro"/>
</dbReference>
<sequence>TAFQLYGNSNSRSGTVNFRGSLHTNRFCDAVWAFALNDVEFRDMTELIKVDKVKIVACDGKITGSNTTD</sequence>
<comment type="subcellular location">
    <subcellularLocation>
        <location evidence="1">Nucleus</location>
    </subcellularLocation>
</comment>
<proteinExistence type="predicted"/>
<dbReference type="Proteomes" id="UP000694417">
    <property type="component" value="Unplaced"/>
</dbReference>
<dbReference type="InterPro" id="IPR009088">
    <property type="entry name" value="TFIIA_b-brl"/>
</dbReference>
<keyword evidence="2" id="KW-0804">Transcription</keyword>
<accession>A0A8D2KPK8</accession>
<dbReference type="GO" id="GO:0005672">
    <property type="term" value="C:transcription factor TFIIA complex"/>
    <property type="evidence" value="ECO:0007669"/>
    <property type="project" value="InterPro"/>
</dbReference>
<keyword evidence="3" id="KW-0539">Nucleus</keyword>
<reference evidence="5" key="2">
    <citation type="submission" date="2025-09" db="UniProtKB">
        <authorList>
            <consortium name="Ensembl"/>
        </authorList>
    </citation>
    <scope>IDENTIFICATION</scope>
</reference>
<dbReference type="InterPro" id="IPR003194">
    <property type="entry name" value="TFIIA_gsu"/>
</dbReference>
<evidence type="ECO:0000256" key="1">
    <source>
        <dbReference type="ARBA" id="ARBA00004123"/>
    </source>
</evidence>
<reference evidence="5" key="1">
    <citation type="submission" date="2025-08" db="UniProtKB">
        <authorList>
            <consortium name="Ensembl"/>
        </authorList>
    </citation>
    <scope>IDENTIFICATION</scope>
</reference>
<feature type="domain" description="Transcription initiation factor IIA gamma subunit C-terminal" evidence="4">
    <location>
        <begin position="19"/>
        <end position="60"/>
    </location>
</feature>
<dbReference type="PANTHER" id="PTHR10966">
    <property type="entry name" value="TRANSCRIPTION INITIATION FACTOR IIA SUBUNIT 2"/>
    <property type="match status" value="1"/>
</dbReference>
<evidence type="ECO:0000256" key="3">
    <source>
        <dbReference type="ARBA" id="ARBA00023242"/>
    </source>
</evidence>
<evidence type="ECO:0000313" key="5">
    <source>
        <dbReference type="Ensembl" id="ENSUPAP00010029216.1"/>
    </source>
</evidence>
<protein>
    <recommendedName>
        <fullName evidence="4">Transcription initiation factor IIA gamma subunit C-terminal domain-containing protein</fullName>
    </recommendedName>
</protein>
<name>A0A8D2KPK8_UROPR</name>